<organism evidence="1 2">
    <name type="scientific">Dyella lutea</name>
    <dbReference type="NCBI Taxonomy" id="2950441"/>
    <lineage>
        <taxon>Bacteria</taxon>
        <taxon>Pseudomonadati</taxon>
        <taxon>Pseudomonadota</taxon>
        <taxon>Gammaproteobacteria</taxon>
        <taxon>Lysobacterales</taxon>
        <taxon>Rhodanobacteraceae</taxon>
        <taxon>Dyella</taxon>
    </lineage>
</organism>
<dbReference type="PROSITE" id="PS51257">
    <property type="entry name" value="PROKAR_LIPOPROTEIN"/>
    <property type="match status" value="1"/>
</dbReference>
<proteinExistence type="predicted"/>
<dbReference type="Proteomes" id="UP001204615">
    <property type="component" value="Unassembled WGS sequence"/>
</dbReference>
<sequence>MNPVRLVPLALAALLLIGCDGQGDHFTLVSAGNTSIENGAIRVAHERVTLRADGAPRATIHANGDFAVDGKPINLTPAQRALLVQYYADASAVREHGLATGKAGAAVAGEALKGAVSSIAGGDGKAVEDRVQAQADKVKQSAMKICDDMAGIRAVQGQLADQLPAFKPYGNLITAASVDECRKDDND</sequence>
<evidence type="ECO:0000313" key="2">
    <source>
        <dbReference type="Proteomes" id="UP001204615"/>
    </source>
</evidence>
<gene>
    <name evidence="1" type="ORF">NC595_12140</name>
</gene>
<dbReference type="RefSeq" id="WP_253566843.1">
    <property type="nucleotide sequence ID" value="NZ_JAMZEK010000003.1"/>
</dbReference>
<dbReference type="InterPro" id="IPR021307">
    <property type="entry name" value="DUF2884"/>
</dbReference>
<reference evidence="1 2" key="1">
    <citation type="submission" date="2022-06" db="EMBL/GenBank/DDBJ databases">
        <title>Dyella sp. Sa strain:Sa Genome sequencing.</title>
        <authorList>
            <person name="Park S."/>
        </authorList>
    </citation>
    <scope>NUCLEOTIDE SEQUENCE [LARGE SCALE GENOMIC DNA]</scope>
    <source>
        <strain evidence="1 2">Sa</strain>
    </source>
</reference>
<protein>
    <submittedName>
        <fullName evidence="1">YggN family protein</fullName>
    </submittedName>
</protein>
<evidence type="ECO:0000313" key="1">
    <source>
        <dbReference type="EMBL" id="MCP1374813.1"/>
    </source>
</evidence>
<comment type="caution">
    <text evidence="1">The sequence shown here is derived from an EMBL/GenBank/DDBJ whole genome shotgun (WGS) entry which is preliminary data.</text>
</comment>
<keyword evidence="2" id="KW-1185">Reference proteome</keyword>
<dbReference type="EMBL" id="JAMZEK010000003">
    <property type="protein sequence ID" value="MCP1374813.1"/>
    <property type="molecule type" value="Genomic_DNA"/>
</dbReference>
<accession>A0ABT1FBQ9</accession>
<name>A0ABT1FBQ9_9GAMM</name>
<dbReference type="Pfam" id="PF11101">
    <property type="entry name" value="DUF2884"/>
    <property type="match status" value="1"/>
</dbReference>